<dbReference type="KEGG" id="alim:106519182"/>
<reference evidence="3" key="1">
    <citation type="submission" date="2025-08" db="UniProtKB">
        <authorList>
            <consortium name="RefSeq"/>
        </authorList>
    </citation>
    <scope>IDENTIFICATION</scope>
</reference>
<dbReference type="AlphaFoldDB" id="A0A2I4BEN4"/>
<dbReference type="STRING" id="52670.A0A2I4BEN4"/>
<accession>A0A2I4BEN4</accession>
<dbReference type="InParanoid" id="A0A2I4BEN4"/>
<evidence type="ECO:0000313" key="2">
    <source>
        <dbReference type="Proteomes" id="UP000192220"/>
    </source>
</evidence>
<name>A0A2I4BEN4_AUSLI</name>
<dbReference type="Proteomes" id="UP000192220">
    <property type="component" value="Unplaced"/>
</dbReference>
<feature type="region of interest" description="Disordered" evidence="1">
    <location>
        <begin position="105"/>
        <end position="159"/>
    </location>
</feature>
<dbReference type="RefSeq" id="XP_013866198.1">
    <property type="nucleotide sequence ID" value="XM_014010744.1"/>
</dbReference>
<gene>
    <name evidence="3" type="primary">LOC106519182</name>
</gene>
<dbReference type="OrthoDB" id="515971at2759"/>
<protein>
    <submittedName>
        <fullName evidence="3">Zinc finger protein Dzip1</fullName>
    </submittedName>
</protein>
<dbReference type="GeneID" id="106519182"/>
<keyword evidence="2" id="KW-1185">Reference proteome</keyword>
<evidence type="ECO:0000256" key="1">
    <source>
        <dbReference type="SAM" id="MobiDB-lite"/>
    </source>
</evidence>
<feature type="compositionally biased region" description="Polar residues" evidence="1">
    <location>
        <begin position="136"/>
        <end position="149"/>
    </location>
</feature>
<sequence>MVSEEDEDDWSDVSELQEIEPKQLQAFKDQNGNINKKNSEKDTRIMELGRKLEKQFTERVVKKPAGGVSVVPERRDQVQELSVRNLDLKRQLRFKCFRLCQQVTDLEDSSDSVASLSEDKQEVSKPTSGPLRRSLDSPSTSVWGTSTGKGHSIGLTEAGTGSTLKSSLVSFSDSDDSSNKHR</sequence>
<evidence type="ECO:0000313" key="3">
    <source>
        <dbReference type="RefSeq" id="XP_013866198.1"/>
    </source>
</evidence>
<organism evidence="2 3">
    <name type="scientific">Austrofundulus limnaeus</name>
    <name type="common">Annual killifish</name>
    <dbReference type="NCBI Taxonomy" id="52670"/>
    <lineage>
        <taxon>Eukaryota</taxon>
        <taxon>Metazoa</taxon>
        <taxon>Chordata</taxon>
        <taxon>Craniata</taxon>
        <taxon>Vertebrata</taxon>
        <taxon>Euteleostomi</taxon>
        <taxon>Actinopterygii</taxon>
        <taxon>Neopterygii</taxon>
        <taxon>Teleostei</taxon>
        <taxon>Neoteleostei</taxon>
        <taxon>Acanthomorphata</taxon>
        <taxon>Ovalentaria</taxon>
        <taxon>Atherinomorphae</taxon>
        <taxon>Cyprinodontiformes</taxon>
        <taxon>Rivulidae</taxon>
        <taxon>Austrofundulus</taxon>
    </lineage>
</organism>
<proteinExistence type="predicted"/>